<evidence type="ECO:0000313" key="3">
    <source>
        <dbReference type="Proteomes" id="UP000604046"/>
    </source>
</evidence>
<feature type="region of interest" description="Disordered" evidence="1">
    <location>
        <begin position="350"/>
        <end position="375"/>
    </location>
</feature>
<accession>A0A812UQG6</accession>
<dbReference type="AlphaFoldDB" id="A0A812UQG6"/>
<evidence type="ECO:0000313" key="2">
    <source>
        <dbReference type="EMBL" id="CAE7574002.1"/>
    </source>
</evidence>
<reference evidence="2" key="1">
    <citation type="submission" date="2021-02" db="EMBL/GenBank/DDBJ databases">
        <authorList>
            <person name="Dougan E. K."/>
            <person name="Rhodes N."/>
            <person name="Thang M."/>
            <person name="Chan C."/>
        </authorList>
    </citation>
    <scope>NUCLEOTIDE SEQUENCE</scope>
</reference>
<feature type="compositionally biased region" description="Basic and acidic residues" evidence="1">
    <location>
        <begin position="86"/>
        <end position="97"/>
    </location>
</feature>
<dbReference type="EMBL" id="CAJNDS010002723">
    <property type="protein sequence ID" value="CAE7574002.1"/>
    <property type="molecule type" value="Genomic_DNA"/>
</dbReference>
<dbReference type="OrthoDB" id="1274115at2759"/>
<gene>
    <name evidence="2" type="primary">Egln3</name>
    <name evidence="2" type="ORF">SNAT2548_LOCUS32745</name>
</gene>
<name>A0A812UQG6_9DINO</name>
<evidence type="ECO:0000256" key="1">
    <source>
        <dbReference type="SAM" id="MobiDB-lite"/>
    </source>
</evidence>
<sequence>MPGKKARGPTLRAATAKTDALREAGRGLLEKLEDQVQSLTKMADENLEQGLLGHYAEAMKMRSSAEQTLKELKRKLGLPVEGPPTDEPKDATPRLEEVNAEPAAQSEQRAPREPSLQPEPAPEQSGKPPAGSEKGATSQCALTPGGAKTSPLMPRYTWLPAEGDGCVLEILGPCSASSGSDASAAEVPDVDISDGAVRCRWEKSGWQLTLPVGFRVDQARCSVVRRPQVAWSSIWRSRQRRLRPSTSAQRSPAEALAGTMGFSLQLKQTQCGPGCWNSGRAVSYSRGRWRAASGRRSGQTATSSWRRATPSSQLSPGDWIASSSAWRRRFPSSRAFGSCAVGPWLLSTPAPGRATRHTSTAWRATTGGRSRASCT</sequence>
<organism evidence="2 3">
    <name type="scientific">Symbiodinium natans</name>
    <dbReference type="NCBI Taxonomy" id="878477"/>
    <lineage>
        <taxon>Eukaryota</taxon>
        <taxon>Sar</taxon>
        <taxon>Alveolata</taxon>
        <taxon>Dinophyceae</taxon>
        <taxon>Suessiales</taxon>
        <taxon>Symbiodiniaceae</taxon>
        <taxon>Symbiodinium</taxon>
    </lineage>
</organism>
<feature type="compositionally biased region" description="Polar residues" evidence="1">
    <location>
        <begin position="299"/>
        <end position="316"/>
    </location>
</feature>
<comment type="caution">
    <text evidence="2">The sequence shown here is derived from an EMBL/GenBank/DDBJ whole genome shotgun (WGS) entry which is preliminary data.</text>
</comment>
<proteinExistence type="predicted"/>
<feature type="region of interest" description="Disordered" evidence="1">
    <location>
        <begin position="287"/>
        <end position="316"/>
    </location>
</feature>
<protein>
    <submittedName>
        <fullName evidence="2">Egln3 protein</fullName>
    </submittedName>
</protein>
<feature type="region of interest" description="Disordered" evidence="1">
    <location>
        <begin position="63"/>
        <end position="152"/>
    </location>
</feature>
<dbReference type="Proteomes" id="UP000604046">
    <property type="component" value="Unassembled WGS sequence"/>
</dbReference>
<keyword evidence="3" id="KW-1185">Reference proteome</keyword>